<name>A0A5J4QYW0_9ZZZZ</name>
<accession>A0A5J4QYW0</accession>
<dbReference type="EMBL" id="SNRY01002083">
    <property type="protein sequence ID" value="KAA6326886.1"/>
    <property type="molecule type" value="Genomic_DNA"/>
</dbReference>
<dbReference type="GO" id="GO:0006260">
    <property type="term" value="P:DNA replication"/>
    <property type="evidence" value="ECO:0007669"/>
    <property type="project" value="InterPro"/>
</dbReference>
<protein>
    <recommendedName>
        <fullName evidence="1">Replication-associated protein G2P N-terminal domain-containing protein</fullName>
    </recommendedName>
</protein>
<evidence type="ECO:0000259" key="1">
    <source>
        <dbReference type="Pfam" id="PF05144"/>
    </source>
</evidence>
<dbReference type="Pfam" id="PF05144">
    <property type="entry name" value="Phage_CRI"/>
    <property type="match status" value="1"/>
</dbReference>
<organism evidence="2">
    <name type="scientific">termite gut metagenome</name>
    <dbReference type="NCBI Taxonomy" id="433724"/>
    <lineage>
        <taxon>unclassified sequences</taxon>
        <taxon>metagenomes</taxon>
        <taxon>organismal metagenomes</taxon>
    </lineage>
</organism>
<reference evidence="2" key="1">
    <citation type="submission" date="2019-03" db="EMBL/GenBank/DDBJ databases">
        <title>Single cell metagenomics reveals metabolic interactions within the superorganism composed of flagellate Streblomastix strix and complex community of Bacteroidetes bacteria on its surface.</title>
        <authorList>
            <person name="Treitli S.C."/>
            <person name="Kolisko M."/>
            <person name="Husnik F."/>
            <person name="Keeling P."/>
            <person name="Hampl V."/>
        </authorList>
    </citation>
    <scope>NUCLEOTIDE SEQUENCE</scope>
    <source>
        <strain evidence="2">STM</strain>
    </source>
</reference>
<proteinExistence type="predicted"/>
<gene>
    <name evidence="2" type="ORF">EZS27_024063</name>
</gene>
<evidence type="ECO:0000313" key="2">
    <source>
        <dbReference type="EMBL" id="KAA6326886.1"/>
    </source>
</evidence>
<dbReference type="InterPro" id="IPR022686">
    <property type="entry name" value="G2P_N"/>
</dbReference>
<sequence length="351" mass="40266">MKRSNSILYIKLFSVTISVTEMLKREIKTMYDNIDLKLKKNDVSNIDFLSETPLYFEMKGEHHFNGETVLTGNLGGFRISVSEHGVNLKDGSLCKWYLGDNFQTLGRCDTQKAIEKLSDTLHLPMGEATVSRLDIAQNFIVKNPVQVYYNHLGELKHGKRLPITDDTGMVEGMYYYQSNGVLAFYDKVKEQKAKGQPIPDVYTGRHTLRYEQRYRKRLPATFGVERVTGAMLYDEAFYINVVNRWKESYKAIKKINDVTLNFEAMTTKKDLYQMGLLSLIEDSGGELGIISQINEAQQRGDLTKKQAFDLRQAVKEACKVKGGLTVKNEAFYINVVNRWKESYKAIKKINQ</sequence>
<feature type="domain" description="Replication-associated protein G2P N-terminal" evidence="1">
    <location>
        <begin position="90"/>
        <end position="228"/>
    </location>
</feature>
<dbReference type="AlphaFoldDB" id="A0A5J4QYW0"/>
<comment type="caution">
    <text evidence="2">The sequence shown here is derived from an EMBL/GenBank/DDBJ whole genome shotgun (WGS) entry which is preliminary data.</text>
</comment>